<evidence type="ECO:0000256" key="1">
    <source>
        <dbReference type="SAM" id="Phobius"/>
    </source>
</evidence>
<evidence type="ECO:0000313" key="2">
    <source>
        <dbReference type="EMBL" id="QHS77433.1"/>
    </source>
</evidence>
<protein>
    <submittedName>
        <fullName evidence="2">Uncharacterized protein</fullName>
    </submittedName>
</protein>
<feature type="transmembrane region" description="Helical" evidence="1">
    <location>
        <begin position="6"/>
        <end position="30"/>
    </location>
</feature>
<dbReference type="EMBL" id="MN740547">
    <property type="protein sequence ID" value="QHS77433.1"/>
    <property type="molecule type" value="Genomic_DNA"/>
</dbReference>
<keyword evidence="1" id="KW-1133">Transmembrane helix</keyword>
<keyword evidence="1" id="KW-0472">Membrane</keyword>
<name>A0A6C0ADA8_9ZZZZ</name>
<accession>A0A6C0ADA8</accession>
<sequence length="39" mass="4633">MSEWLIIFIPSVVFFVFSLSLFLMSLICSFSKPFRKRTN</sequence>
<keyword evidence="1" id="KW-0812">Transmembrane</keyword>
<proteinExistence type="predicted"/>
<reference evidence="2" key="1">
    <citation type="journal article" date="2020" name="Nature">
        <title>Giant virus diversity and host interactions through global metagenomics.</title>
        <authorList>
            <person name="Schulz F."/>
            <person name="Roux S."/>
            <person name="Paez-Espino D."/>
            <person name="Jungbluth S."/>
            <person name="Walsh D.A."/>
            <person name="Denef V.J."/>
            <person name="McMahon K.D."/>
            <person name="Konstantinidis K.T."/>
            <person name="Eloe-Fadrosh E.A."/>
            <person name="Kyrpides N.C."/>
            <person name="Woyke T."/>
        </authorList>
    </citation>
    <scope>NUCLEOTIDE SEQUENCE</scope>
    <source>
        <strain evidence="2">GVMAG-S-1004661-13</strain>
    </source>
</reference>
<dbReference type="AlphaFoldDB" id="A0A6C0ADA8"/>
<organism evidence="2">
    <name type="scientific">viral metagenome</name>
    <dbReference type="NCBI Taxonomy" id="1070528"/>
    <lineage>
        <taxon>unclassified sequences</taxon>
        <taxon>metagenomes</taxon>
        <taxon>organismal metagenomes</taxon>
    </lineage>
</organism>